<dbReference type="Proteomes" id="UP000018747">
    <property type="component" value="Unassembled WGS sequence"/>
</dbReference>
<dbReference type="OrthoDB" id="9802683at2"/>
<comment type="caution">
    <text evidence="1">The sequence shown here is derived from an EMBL/GenBank/DDBJ whole genome shotgun (WGS) entry which is preliminary data.</text>
</comment>
<accession>V6HWR4</accession>
<evidence type="ECO:0000313" key="1">
    <source>
        <dbReference type="EMBL" id="EQA61432.1"/>
    </source>
</evidence>
<dbReference type="Gene3D" id="2.130.10.10">
    <property type="entry name" value="YVTN repeat-like/Quinoprotein amine dehydrogenase"/>
    <property type="match status" value="1"/>
</dbReference>
<organism evidence="1 2">
    <name type="scientific">Leptospira alexanderi serovar Manhao 3 str. L 60</name>
    <dbReference type="NCBI Taxonomy" id="1049759"/>
    <lineage>
        <taxon>Bacteria</taxon>
        <taxon>Pseudomonadati</taxon>
        <taxon>Spirochaetota</taxon>
        <taxon>Spirochaetia</taxon>
        <taxon>Leptospirales</taxon>
        <taxon>Leptospiraceae</taxon>
        <taxon>Leptospira</taxon>
    </lineage>
</organism>
<gene>
    <name evidence="1" type="ORF">LEP1GSC062_4311</name>
</gene>
<proteinExistence type="predicted"/>
<evidence type="ECO:0000313" key="2">
    <source>
        <dbReference type="Proteomes" id="UP000018747"/>
    </source>
</evidence>
<dbReference type="PANTHER" id="PTHR31778">
    <property type="entry name" value="BUD SITE SELECTION PROTEIN RAX2"/>
    <property type="match status" value="1"/>
</dbReference>
<evidence type="ECO:0008006" key="3">
    <source>
        <dbReference type="Google" id="ProtNLM"/>
    </source>
</evidence>
<dbReference type="InterPro" id="IPR011044">
    <property type="entry name" value="Quino_amine_DH_bsu"/>
</dbReference>
<dbReference type="RefSeq" id="WP_010576931.1">
    <property type="nucleotide sequence ID" value="NZ_AHMT02000050.1"/>
</dbReference>
<name>V6HWR4_9LEPT</name>
<dbReference type="AlphaFoldDB" id="V6HWR4"/>
<protein>
    <recommendedName>
        <fullName evidence="3">PQQ-like domain protein</fullName>
    </recommendedName>
</protein>
<dbReference type="PANTHER" id="PTHR31778:SF2">
    <property type="entry name" value="BUD SITE SELECTION PROTEIN RAX2"/>
    <property type="match status" value="1"/>
</dbReference>
<reference evidence="1" key="1">
    <citation type="submission" date="2013-05" db="EMBL/GenBank/DDBJ databases">
        <authorList>
            <person name="Harkins D.M."/>
            <person name="Durkin A.S."/>
            <person name="Brinkac L.M."/>
            <person name="Haft D.H."/>
            <person name="Selengut J.D."/>
            <person name="Sanka R."/>
            <person name="DePew J."/>
            <person name="Purushe J."/>
            <person name="Hartskeerl R.A."/>
            <person name="Ahmed A."/>
            <person name="van der Linden H."/>
            <person name="Goris M.G.A."/>
            <person name="Vinetz J.M."/>
            <person name="Sutton G.G."/>
            <person name="Nierman W.C."/>
            <person name="Fouts D.E."/>
        </authorList>
    </citation>
    <scope>NUCLEOTIDE SEQUENCE [LARGE SCALE GENOMIC DNA]</scope>
    <source>
        <strain evidence="1">L 60</strain>
    </source>
</reference>
<dbReference type="InterPro" id="IPR015943">
    <property type="entry name" value="WD40/YVTN_repeat-like_dom_sf"/>
</dbReference>
<dbReference type="SUPFAM" id="SSF50969">
    <property type="entry name" value="YVTN repeat-like/Quinoprotein amine dehydrogenase"/>
    <property type="match status" value="1"/>
</dbReference>
<sequence length="384" mass="39797">MFLPFAHFQKVNFKPYVDPISIGALNSSGAIYSVIQVGNTIFLGGDFTSIGGVVRNGIAAIDSVTGNLLPFFQGTGGVGGINFVSSFHYTGSMLLVGGAFSSLGGISRNGIAAIDPSNANVLSWYPSGGLTSTGFTLYTFCQKGNILYVAGSFTSISGVQRARIAALDLSNASVLPWYPTSGAATGYPKKLFLSEDGNTLYVGGSFQKIGGLSKARLAAVDATTGEVLSFTPPSFLSSSTSVPYISCLAQSGSKLFIGGEFSSVAGQTRSGFAVLDATTGSLLSNYPNGGFSSPTAYKSFVLKNSFLYIGGWFDSVGGQVRNGIAALDSNSLNVLSWYPPGGLGGPNASIYNFSPCGPDSIWVNGYFNSIGGVMRNANAKLNLF</sequence>
<dbReference type="EMBL" id="AHMT02000050">
    <property type="protein sequence ID" value="EQA61432.1"/>
    <property type="molecule type" value="Genomic_DNA"/>
</dbReference>
<keyword evidence="2" id="KW-1185">Reference proteome</keyword>
<dbReference type="GO" id="GO:1902929">
    <property type="term" value="C:plasma membrane of growing cell tip"/>
    <property type="evidence" value="ECO:0007669"/>
    <property type="project" value="TreeGrafter"/>
</dbReference>